<evidence type="ECO:0000256" key="1">
    <source>
        <dbReference type="SAM" id="Phobius"/>
    </source>
</evidence>
<gene>
    <name evidence="2" type="ORF">GCM10008932_01320</name>
</gene>
<comment type="caution">
    <text evidence="2">The sequence shown here is derived from an EMBL/GenBank/DDBJ whole genome shotgun (WGS) entry which is preliminary data.</text>
</comment>
<keyword evidence="1" id="KW-0812">Transmembrane</keyword>
<keyword evidence="1" id="KW-1133">Transmembrane helix</keyword>
<reference evidence="2 3" key="1">
    <citation type="journal article" date="2019" name="Int. J. Syst. Evol. Microbiol.">
        <title>The Global Catalogue of Microorganisms (GCM) 10K type strain sequencing project: providing services to taxonomists for standard genome sequencing and annotation.</title>
        <authorList>
            <consortium name="The Broad Institute Genomics Platform"/>
            <consortium name="The Broad Institute Genome Sequencing Center for Infectious Disease"/>
            <person name="Wu L."/>
            <person name="Ma J."/>
        </authorList>
    </citation>
    <scope>NUCLEOTIDE SEQUENCE [LARGE SCALE GENOMIC DNA]</scope>
    <source>
        <strain evidence="2 3">JCM 12662</strain>
    </source>
</reference>
<dbReference type="RefSeq" id="WP_343752955.1">
    <property type="nucleotide sequence ID" value="NZ_BAAACW010000015.1"/>
</dbReference>
<accession>A0ABN0X0K2</accession>
<evidence type="ECO:0000313" key="2">
    <source>
        <dbReference type="EMBL" id="GAA0352068.1"/>
    </source>
</evidence>
<protein>
    <submittedName>
        <fullName evidence="2">Uncharacterized protein</fullName>
    </submittedName>
</protein>
<dbReference type="Proteomes" id="UP001501166">
    <property type="component" value="Unassembled WGS sequence"/>
</dbReference>
<feature type="transmembrane region" description="Helical" evidence="1">
    <location>
        <begin position="12"/>
        <end position="33"/>
    </location>
</feature>
<evidence type="ECO:0000313" key="3">
    <source>
        <dbReference type="Proteomes" id="UP001501166"/>
    </source>
</evidence>
<name>A0ABN0X0K2_9LACT</name>
<dbReference type="EMBL" id="BAAACW010000015">
    <property type="protein sequence ID" value="GAA0352068.1"/>
    <property type="molecule type" value="Genomic_DNA"/>
</dbReference>
<proteinExistence type="predicted"/>
<sequence length="157" mass="18122">MYGYEISNKDKLVLHILQIVIIIVLLTIAYVSWRSNHLTSVITDELDGRTIEAITITTNSNEIALENDEIEYFVNNVNGYDTTIPSSLITEPSYLEWEKVIYRRPFQSISGPPYLMEIEYSDGTNSTILYTQSEIEIDNKLFKAPDNALYHFLLNLY</sequence>
<organism evidence="2 3">
    <name type="scientific">Alkalibacterium iburiense</name>
    <dbReference type="NCBI Taxonomy" id="290589"/>
    <lineage>
        <taxon>Bacteria</taxon>
        <taxon>Bacillati</taxon>
        <taxon>Bacillota</taxon>
        <taxon>Bacilli</taxon>
        <taxon>Lactobacillales</taxon>
        <taxon>Carnobacteriaceae</taxon>
        <taxon>Alkalibacterium</taxon>
    </lineage>
</organism>
<keyword evidence="3" id="KW-1185">Reference proteome</keyword>
<keyword evidence="1" id="KW-0472">Membrane</keyword>